<dbReference type="Proteomes" id="UP000182660">
    <property type="component" value="Unassembled WGS sequence"/>
</dbReference>
<reference evidence="14 16" key="2">
    <citation type="submission" date="2016-11" db="EMBL/GenBank/DDBJ databases">
        <authorList>
            <person name="Jaros S."/>
            <person name="Januszkiewicz K."/>
            <person name="Wedrychowicz H."/>
        </authorList>
    </citation>
    <scope>NUCLEOTIDE SEQUENCE [LARGE SCALE GENOMIC DNA]</scope>
    <source>
        <strain evidence="14">NVI 5450</strain>
    </source>
</reference>
<keyword evidence="4 11" id="KW-0662">Pyridine nucleotide biosynthesis</keyword>
<evidence type="ECO:0000313" key="16">
    <source>
        <dbReference type="Proteomes" id="UP000183794"/>
    </source>
</evidence>
<evidence type="ECO:0000256" key="2">
    <source>
        <dbReference type="ARBA" id="ARBA00005019"/>
    </source>
</evidence>
<dbReference type="GO" id="GO:0005524">
    <property type="term" value="F:ATP binding"/>
    <property type="evidence" value="ECO:0007669"/>
    <property type="project" value="UniProtKB-KW"/>
</dbReference>
<dbReference type="OrthoDB" id="5295945at2"/>
<evidence type="ECO:0000259" key="12">
    <source>
        <dbReference type="Pfam" id="PF01467"/>
    </source>
</evidence>
<evidence type="ECO:0000313" key="13">
    <source>
        <dbReference type="EMBL" id="SGY82767.1"/>
    </source>
</evidence>
<gene>
    <name evidence="11" type="primary">nadD</name>
    <name evidence="13" type="ORF">MT2528_0304</name>
    <name evidence="14" type="ORF">NVI5450_0288</name>
</gene>
<dbReference type="EMBL" id="FPLJ01000009">
    <property type="protein sequence ID" value="SGY82767.1"/>
    <property type="molecule type" value="Genomic_DNA"/>
</dbReference>
<protein>
    <recommendedName>
        <fullName evidence="11">Probable nicotinate-nucleotide adenylyltransferase</fullName>
        <ecNumber evidence="11">2.7.7.18</ecNumber>
    </recommendedName>
    <alternativeName>
        <fullName evidence="11">Deamido-NAD(+) diphosphorylase</fullName>
    </alternativeName>
    <alternativeName>
        <fullName evidence="11">Deamido-NAD(+) pyrophosphorylase</fullName>
    </alternativeName>
    <alternativeName>
        <fullName evidence="11">Nicotinate mononucleotide adenylyltransferase</fullName>
        <shortName evidence="11">NaMN adenylyltransferase</shortName>
    </alternativeName>
</protein>
<keyword evidence="8 11" id="KW-0067">ATP-binding</keyword>
<dbReference type="NCBIfam" id="NF000839">
    <property type="entry name" value="PRK00071.1-1"/>
    <property type="match status" value="1"/>
</dbReference>
<keyword evidence="5 11" id="KW-0808">Transferase</keyword>
<dbReference type="InterPro" id="IPR005248">
    <property type="entry name" value="NadD/NMNAT"/>
</dbReference>
<evidence type="ECO:0000256" key="8">
    <source>
        <dbReference type="ARBA" id="ARBA00022840"/>
    </source>
</evidence>
<evidence type="ECO:0000256" key="11">
    <source>
        <dbReference type="HAMAP-Rule" id="MF_00244"/>
    </source>
</evidence>
<evidence type="ECO:0000256" key="10">
    <source>
        <dbReference type="ARBA" id="ARBA00048721"/>
    </source>
</evidence>
<dbReference type="HAMAP" id="MF_00244">
    <property type="entry name" value="NaMN_adenylyltr"/>
    <property type="match status" value="1"/>
</dbReference>
<evidence type="ECO:0000313" key="15">
    <source>
        <dbReference type="Proteomes" id="UP000182660"/>
    </source>
</evidence>
<evidence type="ECO:0000256" key="9">
    <source>
        <dbReference type="ARBA" id="ARBA00023027"/>
    </source>
</evidence>
<dbReference type="SUPFAM" id="SSF52374">
    <property type="entry name" value="Nucleotidylyl transferase"/>
    <property type="match status" value="1"/>
</dbReference>
<dbReference type="Proteomes" id="UP000183794">
    <property type="component" value="Unassembled WGS sequence"/>
</dbReference>
<comment type="pathway">
    <text evidence="2 11">Cofactor biosynthesis; NAD(+) biosynthesis; deamido-NAD(+) from nicotinate D-ribonucleotide: step 1/1.</text>
</comment>
<dbReference type="UniPathway" id="UPA00253">
    <property type="reaction ID" value="UER00332"/>
</dbReference>
<dbReference type="HOGENOM" id="CLU_069765_0_0_6"/>
<evidence type="ECO:0000256" key="3">
    <source>
        <dbReference type="ARBA" id="ARBA00009014"/>
    </source>
</evidence>
<evidence type="ECO:0000256" key="5">
    <source>
        <dbReference type="ARBA" id="ARBA00022679"/>
    </source>
</evidence>
<organism evidence="14 16">
    <name type="scientific">Moritella viscosa</name>
    <dbReference type="NCBI Taxonomy" id="80854"/>
    <lineage>
        <taxon>Bacteria</taxon>
        <taxon>Pseudomonadati</taxon>
        <taxon>Pseudomonadota</taxon>
        <taxon>Gammaproteobacteria</taxon>
        <taxon>Alteromonadales</taxon>
        <taxon>Moritellaceae</taxon>
        <taxon>Moritella</taxon>
    </lineage>
</organism>
<dbReference type="GeneID" id="61294038"/>
<keyword evidence="7 11" id="KW-0547">Nucleotide-binding</keyword>
<dbReference type="NCBIfam" id="TIGR00125">
    <property type="entry name" value="cyt_tran_rel"/>
    <property type="match status" value="1"/>
</dbReference>
<dbReference type="STRING" id="80854.MVIS_0585"/>
<dbReference type="NCBIfam" id="TIGR00482">
    <property type="entry name" value="nicotinate (nicotinamide) nucleotide adenylyltransferase"/>
    <property type="match status" value="1"/>
</dbReference>
<dbReference type="AlphaFoldDB" id="A0A090I9K5"/>
<dbReference type="KEGG" id="mvs:MVIS_0585"/>
<dbReference type="Pfam" id="PF01467">
    <property type="entry name" value="CTP_transf_like"/>
    <property type="match status" value="1"/>
</dbReference>
<evidence type="ECO:0000313" key="14">
    <source>
        <dbReference type="EMBL" id="SGY83518.1"/>
    </source>
</evidence>
<dbReference type="CDD" id="cd02165">
    <property type="entry name" value="NMNAT"/>
    <property type="match status" value="1"/>
</dbReference>
<dbReference type="GO" id="GO:0009435">
    <property type="term" value="P:NAD+ biosynthetic process"/>
    <property type="evidence" value="ECO:0007669"/>
    <property type="project" value="UniProtKB-UniRule"/>
</dbReference>
<keyword evidence="15" id="KW-1185">Reference proteome</keyword>
<dbReference type="EMBL" id="FPLD01000007">
    <property type="protein sequence ID" value="SGY83518.1"/>
    <property type="molecule type" value="Genomic_DNA"/>
</dbReference>
<dbReference type="GO" id="GO:0004515">
    <property type="term" value="F:nicotinate-nucleotide adenylyltransferase activity"/>
    <property type="evidence" value="ECO:0007669"/>
    <property type="project" value="UniProtKB-UniRule"/>
</dbReference>
<dbReference type="InterPro" id="IPR014729">
    <property type="entry name" value="Rossmann-like_a/b/a_fold"/>
</dbReference>
<dbReference type="PATRIC" id="fig|80854.5.peg.615"/>
<comment type="catalytic activity">
    <reaction evidence="10 11">
        <text>nicotinate beta-D-ribonucleotide + ATP + H(+) = deamido-NAD(+) + diphosphate</text>
        <dbReference type="Rhea" id="RHEA:22860"/>
        <dbReference type="ChEBI" id="CHEBI:15378"/>
        <dbReference type="ChEBI" id="CHEBI:30616"/>
        <dbReference type="ChEBI" id="CHEBI:33019"/>
        <dbReference type="ChEBI" id="CHEBI:57502"/>
        <dbReference type="ChEBI" id="CHEBI:58437"/>
        <dbReference type="EC" id="2.7.7.18"/>
    </reaction>
</comment>
<comment type="similarity">
    <text evidence="3 11">Belongs to the NadD family.</text>
</comment>
<dbReference type="RefSeq" id="WP_045109032.1">
    <property type="nucleotide sequence ID" value="NZ_CAWQZC010000098.1"/>
</dbReference>
<evidence type="ECO:0000256" key="7">
    <source>
        <dbReference type="ARBA" id="ARBA00022741"/>
    </source>
</evidence>
<comment type="function">
    <text evidence="1 11">Catalyzes the reversible adenylation of nicotinate mononucleotide (NaMN) to nicotinic acid adenine dinucleotide (NaAD).</text>
</comment>
<name>A0A090I9K5_9GAMM</name>
<dbReference type="NCBIfam" id="NF000840">
    <property type="entry name" value="PRK00071.1-3"/>
    <property type="match status" value="1"/>
</dbReference>
<evidence type="ECO:0000256" key="1">
    <source>
        <dbReference type="ARBA" id="ARBA00002324"/>
    </source>
</evidence>
<keyword evidence="6 11" id="KW-0548">Nucleotidyltransferase</keyword>
<accession>A0A090I9K5</accession>
<dbReference type="PANTHER" id="PTHR39321">
    <property type="entry name" value="NICOTINATE-NUCLEOTIDE ADENYLYLTRANSFERASE-RELATED"/>
    <property type="match status" value="1"/>
</dbReference>
<dbReference type="EC" id="2.7.7.18" evidence="11"/>
<evidence type="ECO:0000256" key="4">
    <source>
        <dbReference type="ARBA" id="ARBA00022642"/>
    </source>
</evidence>
<dbReference type="PANTHER" id="PTHR39321:SF3">
    <property type="entry name" value="PHOSPHOPANTETHEINE ADENYLYLTRANSFERASE"/>
    <property type="match status" value="1"/>
</dbReference>
<feature type="domain" description="Cytidyltransferase-like" evidence="12">
    <location>
        <begin position="12"/>
        <end position="189"/>
    </location>
</feature>
<dbReference type="Gene3D" id="3.40.50.620">
    <property type="entry name" value="HUPs"/>
    <property type="match status" value="1"/>
</dbReference>
<dbReference type="InterPro" id="IPR004821">
    <property type="entry name" value="Cyt_trans-like"/>
</dbReference>
<evidence type="ECO:0000256" key="6">
    <source>
        <dbReference type="ARBA" id="ARBA00022695"/>
    </source>
</evidence>
<reference evidence="13 15" key="1">
    <citation type="submission" date="2016-11" db="EMBL/GenBank/DDBJ databases">
        <authorList>
            <person name="Klemetsen T."/>
        </authorList>
    </citation>
    <scope>NUCLEOTIDE SEQUENCE [LARGE SCALE GENOMIC DNA]</scope>
    <source>
        <strain evidence="13">MT 2528</strain>
    </source>
</reference>
<keyword evidence="9 11" id="KW-0520">NAD</keyword>
<proteinExistence type="inferred from homology"/>
<sequence length="216" mass="24819">MTDFTPTRAIGILGGTFDPIHYGHLRPCLDLLQQLNLAEVRLMPNHIPPHRATPGSSAEHRLAMATLAVEDCDELSVDTRELNRTTPSYTIDTLIELAAENPTIPVCFLIGLDSLNSLHTWYRWQELLDYCHLVVSYRPNYVLQLAPEVQKLFEQVRTTDVKVLQQQKQGRILLWPSTQLEISATRIRQLIKHQQSPQYLLPDNVLSYIHKNNLYK</sequence>